<protein>
    <submittedName>
        <fullName evidence="2">Glycerophosphodiester phosphodiesterase</fullName>
    </submittedName>
</protein>
<dbReference type="InterPro" id="IPR017946">
    <property type="entry name" value="PLC-like_Pdiesterase_TIM-brl"/>
</dbReference>
<sequence length="247" mass="27450">MTVNQRKPMIIGHRGAAGEAPENTLASFALAAEQGAEGIELDIHISKDGEIVVCHDPTLDRTTNGSGLICEHNWQDIRQLDAGAWFADNYRGERVPLLREVFEMLPKGFLVNVEVKYSYEGRQEQALLAYLRESGRMEDVVISSFDHQCIRRLKLAEPDVKVGLLYAANLFDHAAYARQADIDIFSLHPYYQTIAASDVKGAATAGLATYPYTVNQEEDFARLTEAGVSGIITDYPGRLRDFLEGIQ</sequence>
<organism evidence="2 3">
    <name type="scientific">Paenibacillus whitsoniae</name>
    <dbReference type="NCBI Taxonomy" id="2496558"/>
    <lineage>
        <taxon>Bacteria</taxon>
        <taxon>Bacillati</taxon>
        <taxon>Bacillota</taxon>
        <taxon>Bacilli</taxon>
        <taxon>Bacillales</taxon>
        <taxon>Paenibacillaceae</taxon>
        <taxon>Paenibacillus</taxon>
    </lineage>
</organism>
<dbReference type="EMBL" id="RXHU01000042">
    <property type="protein sequence ID" value="RTE08945.1"/>
    <property type="molecule type" value="Genomic_DNA"/>
</dbReference>
<dbReference type="SUPFAM" id="SSF51695">
    <property type="entry name" value="PLC-like phosphodiesterases"/>
    <property type="match status" value="1"/>
</dbReference>
<keyword evidence="3" id="KW-1185">Reference proteome</keyword>
<gene>
    <name evidence="2" type="ORF">EJQ19_14760</name>
</gene>
<proteinExistence type="predicted"/>
<name>A0A430JD49_9BACL</name>
<dbReference type="InterPro" id="IPR030395">
    <property type="entry name" value="GP_PDE_dom"/>
</dbReference>
<dbReference type="PANTHER" id="PTHR46211:SF14">
    <property type="entry name" value="GLYCEROPHOSPHODIESTER PHOSPHODIESTERASE"/>
    <property type="match status" value="1"/>
</dbReference>
<dbReference type="Pfam" id="PF03009">
    <property type="entry name" value="GDPD"/>
    <property type="match status" value="1"/>
</dbReference>
<feature type="domain" description="GP-PDE" evidence="1">
    <location>
        <begin position="8"/>
        <end position="243"/>
    </location>
</feature>
<dbReference type="CDD" id="cd08563">
    <property type="entry name" value="GDPD_TtGDE_like"/>
    <property type="match status" value="1"/>
</dbReference>
<comment type="caution">
    <text evidence="2">The sequence shown here is derived from an EMBL/GenBank/DDBJ whole genome shotgun (WGS) entry which is preliminary data.</text>
</comment>
<evidence type="ECO:0000313" key="3">
    <source>
        <dbReference type="Proteomes" id="UP000276128"/>
    </source>
</evidence>
<accession>A0A430JD49</accession>
<dbReference type="AlphaFoldDB" id="A0A430JD49"/>
<dbReference type="GO" id="GO:0008081">
    <property type="term" value="F:phosphoric diester hydrolase activity"/>
    <property type="evidence" value="ECO:0007669"/>
    <property type="project" value="InterPro"/>
</dbReference>
<dbReference type="Gene3D" id="3.20.20.190">
    <property type="entry name" value="Phosphatidylinositol (PI) phosphodiesterase"/>
    <property type="match status" value="1"/>
</dbReference>
<dbReference type="Proteomes" id="UP000276128">
    <property type="component" value="Unassembled WGS sequence"/>
</dbReference>
<reference evidence="2 3" key="1">
    <citation type="submission" date="2018-12" db="EMBL/GenBank/DDBJ databases">
        <title>Bacillus ochoae sp. nov., Paenibacillus whitsoniae sp. nov., Paenibacillus spiritus sp. nov. Isolated from the Mars Exploration Rover during spacecraft assembly.</title>
        <authorList>
            <person name="Seuylemezian A."/>
            <person name="Vaishampayan P."/>
        </authorList>
    </citation>
    <scope>NUCLEOTIDE SEQUENCE [LARGE SCALE GENOMIC DNA]</scope>
    <source>
        <strain evidence="2 3">MER 54</strain>
    </source>
</reference>
<dbReference type="PANTHER" id="PTHR46211">
    <property type="entry name" value="GLYCEROPHOSPHORYL DIESTER PHOSPHODIESTERASE"/>
    <property type="match status" value="1"/>
</dbReference>
<evidence type="ECO:0000259" key="1">
    <source>
        <dbReference type="PROSITE" id="PS51704"/>
    </source>
</evidence>
<evidence type="ECO:0000313" key="2">
    <source>
        <dbReference type="EMBL" id="RTE08945.1"/>
    </source>
</evidence>
<dbReference type="PROSITE" id="PS51704">
    <property type="entry name" value="GP_PDE"/>
    <property type="match status" value="1"/>
</dbReference>
<dbReference type="GO" id="GO:0006629">
    <property type="term" value="P:lipid metabolic process"/>
    <property type="evidence" value="ECO:0007669"/>
    <property type="project" value="InterPro"/>
</dbReference>
<dbReference type="OrthoDB" id="384721at2"/>